<dbReference type="SUPFAM" id="SSF46689">
    <property type="entry name" value="Homeodomain-like"/>
    <property type="match status" value="1"/>
</dbReference>
<dbReference type="AlphaFoldDB" id="A0A5M3VN57"/>
<gene>
    <name evidence="2" type="ORF">Acor_00050</name>
</gene>
<dbReference type="EMBL" id="BLAD01000008">
    <property type="protein sequence ID" value="GER97943.1"/>
    <property type="molecule type" value="Genomic_DNA"/>
</dbReference>
<feature type="compositionally biased region" description="Basic and acidic residues" evidence="1">
    <location>
        <begin position="81"/>
        <end position="103"/>
    </location>
</feature>
<keyword evidence="3" id="KW-1185">Reference proteome</keyword>
<sequence length="141" mass="16325">MYQTVTMTKHDLEAGGPRADRPKRRHFTAEYKLRIVEEYDSAPAGEKGAILRREGLYDSSVQLWRRQRDEGALQNLSRQKTAMDDEHAKQRAREKTERARLERENARLKKKLAQTEAALEIVGKWHALLEMMSESADSENS</sequence>
<proteinExistence type="predicted"/>
<protein>
    <submittedName>
        <fullName evidence="2">Transposase</fullName>
    </submittedName>
</protein>
<feature type="region of interest" description="Disordered" evidence="1">
    <location>
        <begin position="1"/>
        <end position="21"/>
    </location>
</feature>
<organism evidence="2 3">
    <name type="scientific">Acrocarpospora corrugata</name>
    <dbReference type="NCBI Taxonomy" id="35763"/>
    <lineage>
        <taxon>Bacteria</taxon>
        <taxon>Bacillati</taxon>
        <taxon>Actinomycetota</taxon>
        <taxon>Actinomycetes</taxon>
        <taxon>Streptosporangiales</taxon>
        <taxon>Streptosporangiaceae</taxon>
        <taxon>Acrocarpospora</taxon>
    </lineage>
</organism>
<evidence type="ECO:0000313" key="2">
    <source>
        <dbReference type="EMBL" id="GER97943.1"/>
    </source>
</evidence>
<reference evidence="2 3" key="1">
    <citation type="submission" date="2019-10" db="EMBL/GenBank/DDBJ databases">
        <title>Whole genome shotgun sequence of Acrocarpospora corrugata NBRC 13972.</title>
        <authorList>
            <person name="Ichikawa N."/>
            <person name="Kimura A."/>
            <person name="Kitahashi Y."/>
            <person name="Komaki H."/>
            <person name="Oguchi A."/>
        </authorList>
    </citation>
    <scope>NUCLEOTIDE SEQUENCE [LARGE SCALE GENOMIC DNA]</scope>
    <source>
        <strain evidence="2 3">NBRC 13972</strain>
    </source>
</reference>
<accession>A0A5M3VN57</accession>
<evidence type="ECO:0000256" key="1">
    <source>
        <dbReference type="SAM" id="MobiDB-lite"/>
    </source>
</evidence>
<comment type="caution">
    <text evidence="2">The sequence shown here is derived from an EMBL/GenBank/DDBJ whole genome shotgun (WGS) entry which is preliminary data.</text>
</comment>
<name>A0A5M3VN57_9ACTN</name>
<evidence type="ECO:0000313" key="3">
    <source>
        <dbReference type="Proteomes" id="UP000334990"/>
    </source>
</evidence>
<dbReference type="InterPro" id="IPR009057">
    <property type="entry name" value="Homeodomain-like_sf"/>
</dbReference>
<dbReference type="Proteomes" id="UP000334990">
    <property type="component" value="Unassembled WGS sequence"/>
</dbReference>
<feature type="region of interest" description="Disordered" evidence="1">
    <location>
        <begin position="72"/>
        <end position="103"/>
    </location>
</feature>